<dbReference type="InterPro" id="IPR018060">
    <property type="entry name" value="HTH_AraC"/>
</dbReference>
<evidence type="ECO:0000313" key="15">
    <source>
        <dbReference type="Proteomes" id="UP001153387"/>
    </source>
</evidence>
<feature type="domain" description="HAMP" evidence="13">
    <location>
        <begin position="311"/>
        <end position="366"/>
    </location>
</feature>
<dbReference type="Gene3D" id="1.10.10.60">
    <property type="entry name" value="Homeodomain-like"/>
    <property type="match status" value="2"/>
</dbReference>
<feature type="transmembrane region" description="Helical" evidence="10">
    <location>
        <begin position="12"/>
        <end position="31"/>
    </location>
</feature>
<dbReference type="EMBL" id="JAPDHZ010000003">
    <property type="protein sequence ID" value="MDG0792886.1"/>
    <property type="molecule type" value="Genomic_DNA"/>
</dbReference>
<keyword evidence="10" id="KW-1133">Transmembrane helix</keyword>
<protein>
    <submittedName>
        <fullName evidence="14">Response regulator</fullName>
    </submittedName>
</protein>
<evidence type="ECO:0000313" key="14">
    <source>
        <dbReference type="EMBL" id="MDG0792886.1"/>
    </source>
</evidence>
<dbReference type="GO" id="GO:0005886">
    <property type="term" value="C:plasma membrane"/>
    <property type="evidence" value="ECO:0007669"/>
    <property type="project" value="UniProtKB-SubCell"/>
</dbReference>
<evidence type="ECO:0000259" key="11">
    <source>
        <dbReference type="PROSITE" id="PS01124"/>
    </source>
</evidence>
<evidence type="ECO:0000259" key="13">
    <source>
        <dbReference type="PROSITE" id="PS50885"/>
    </source>
</evidence>
<feature type="domain" description="Response regulatory" evidence="12">
    <location>
        <begin position="601"/>
        <end position="718"/>
    </location>
</feature>
<dbReference type="InterPro" id="IPR051552">
    <property type="entry name" value="HptR"/>
</dbReference>
<dbReference type="CDD" id="cd17536">
    <property type="entry name" value="REC_YesN-like"/>
    <property type="match status" value="1"/>
</dbReference>
<keyword evidence="6 10" id="KW-0472">Membrane</keyword>
<dbReference type="Gene3D" id="3.40.50.2300">
    <property type="match status" value="1"/>
</dbReference>
<gene>
    <name evidence="14" type="ORF">OMP38_19915</name>
</gene>
<feature type="region of interest" description="Disordered" evidence="9">
    <location>
        <begin position="510"/>
        <end position="545"/>
    </location>
</feature>
<feature type="compositionally biased region" description="Basic residues" evidence="9">
    <location>
        <begin position="580"/>
        <end position="591"/>
    </location>
</feature>
<dbReference type="Gene3D" id="6.10.340.10">
    <property type="match status" value="1"/>
</dbReference>
<dbReference type="InterPro" id="IPR018062">
    <property type="entry name" value="HTH_AraC-typ_CS"/>
</dbReference>
<evidence type="ECO:0000256" key="8">
    <source>
        <dbReference type="PROSITE-ProRule" id="PRU00169"/>
    </source>
</evidence>
<keyword evidence="8" id="KW-0597">Phosphoprotein</keyword>
<dbReference type="GO" id="GO:0000155">
    <property type="term" value="F:phosphorelay sensor kinase activity"/>
    <property type="evidence" value="ECO:0007669"/>
    <property type="project" value="InterPro"/>
</dbReference>
<dbReference type="Pfam" id="PF12833">
    <property type="entry name" value="HTH_18"/>
    <property type="match status" value="1"/>
</dbReference>
<dbReference type="InterPro" id="IPR011006">
    <property type="entry name" value="CheY-like_superfamily"/>
</dbReference>
<dbReference type="Pfam" id="PF00072">
    <property type="entry name" value="Response_reg"/>
    <property type="match status" value="1"/>
</dbReference>
<dbReference type="PANTHER" id="PTHR42713">
    <property type="entry name" value="HISTIDINE KINASE-RELATED"/>
    <property type="match status" value="1"/>
</dbReference>
<dbReference type="InterPro" id="IPR001789">
    <property type="entry name" value="Sig_transdc_resp-reg_receiver"/>
</dbReference>
<dbReference type="SUPFAM" id="SSF46689">
    <property type="entry name" value="Homeodomain-like"/>
    <property type="match status" value="2"/>
</dbReference>
<dbReference type="PROSITE" id="PS50110">
    <property type="entry name" value="RESPONSE_REGULATORY"/>
    <property type="match status" value="1"/>
</dbReference>
<comment type="caution">
    <text evidence="14">The sequence shown here is derived from an EMBL/GenBank/DDBJ whole genome shotgun (WGS) entry which is preliminary data.</text>
</comment>
<evidence type="ECO:0000256" key="1">
    <source>
        <dbReference type="ARBA" id="ARBA00004236"/>
    </source>
</evidence>
<dbReference type="PANTHER" id="PTHR42713:SF2">
    <property type="entry name" value="TWO-COMPONENT SENSOR KINASE YESM"/>
    <property type="match status" value="1"/>
</dbReference>
<dbReference type="GO" id="GO:0005737">
    <property type="term" value="C:cytoplasm"/>
    <property type="evidence" value="ECO:0007669"/>
    <property type="project" value="UniProtKB-SubCell"/>
</dbReference>
<dbReference type="Pfam" id="PF06580">
    <property type="entry name" value="His_kinase"/>
    <property type="match status" value="1"/>
</dbReference>
<evidence type="ECO:0000256" key="2">
    <source>
        <dbReference type="ARBA" id="ARBA00004496"/>
    </source>
</evidence>
<organism evidence="14 15">
    <name type="scientific">Cohnella ginsengisoli</name>
    <dbReference type="NCBI Taxonomy" id="425004"/>
    <lineage>
        <taxon>Bacteria</taxon>
        <taxon>Bacillati</taxon>
        <taxon>Bacillota</taxon>
        <taxon>Bacilli</taxon>
        <taxon>Bacillales</taxon>
        <taxon>Paenibacillaceae</taxon>
        <taxon>Cohnella</taxon>
    </lineage>
</organism>
<dbReference type="PROSITE" id="PS50885">
    <property type="entry name" value="HAMP"/>
    <property type="match status" value="1"/>
</dbReference>
<keyword evidence="15" id="KW-1185">Reference proteome</keyword>
<proteinExistence type="predicted"/>
<evidence type="ECO:0000256" key="3">
    <source>
        <dbReference type="ARBA" id="ARBA00022475"/>
    </source>
</evidence>
<keyword evidence="10" id="KW-0812">Transmembrane</keyword>
<keyword evidence="5" id="KW-0238">DNA-binding</keyword>
<dbReference type="SMART" id="SM00448">
    <property type="entry name" value="REC"/>
    <property type="match status" value="1"/>
</dbReference>
<dbReference type="GO" id="GO:0043565">
    <property type="term" value="F:sequence-specific DNA binding"/>
    <property type="evidence" value="ECO:0007669"/>
    <property type="project" value="InterPro"/>
</dbReference>
<keyword evidence="4" id="KW-0805">Transcription regulation</keyword>
<feature type="domain" description="HTH araC/xylS-type" evidence="11">
    <location>
        <begin position="1001"/>
        <end position="1100"/>
    </location>
</feature>
<evidence type="ECO:0000259" key="12">
    <source>
        <dbReference type="PROSITE" id="PS50110"/>
    </source>
</evidence>
<dbReference type="InterPro" id="IPR003660">
    <property type="entry name" value="HAMP_dom"/>
</dbReference>
<evidence type="ECO:0000256" key="9">
    <source>
        <dbReference type="SAM" id="MobiDB-lite"/>
    </source>
</evidence>
<accession>A0A9X4KJF6</accession>
<dbReference type="SMART" id="SM00342">
    <property type="entry name" value="HTH_ARAC"/>
    <property type="match status" value="1"/>
</dbReference>
<evidence type="ECO:0000256" key="7">
    <source>
        <dbReference type="ARBA" id="ARBA00023163"/>
    </source>
</evidence>
<feature type="compositionally biased region" description="Basic and acidic residues" evidence="9">
    <location>
        <begin position="529"/>
        <end position="545"/>
    </location>
</feature>
<name>A0A9X4KJF6_9BACL</name>
<sequence length="1104" mass="124526">MLSRLSIRVKLFLAFTLCVNIIIGLLSYLYYRQTADVIYLRNREATQQMLYRFVTSIDRMYKDLDRISAQILYNNDIAAYFSPPEPDFDSSYAAFVKVQKLTNLLEYFNGPQMTAKRILVFNLNGDYIDYGLNWDTYPSLRERFHQASWIEDTLALGGEKLLVPPRPTEWQTTSEVVFSVARRLNAHTLIEVQQPYALLEQTLTEGRDAAEASLFIYDDDGRIFYPYGAARIPFDGRAFAGGADGSEIRRHDTGETNVANLTRSSYTGLNVALLQPKEALLRPIQRLHQLSIVIIGAAELLALALSYAIARTITSPIFRLQRYVRSVELDSHPATPAPRAFAYSREVNDLYETFVKMTQRLHRSMNELIDLRSRESTAQIQALYAQTNPHFLYNTLTSIGRHAEEANDRDVAEMCYALTQMLRYSSVAPAAPVAVREELANARAYLELMKLRYEFQLQFDIALDPLLAEEPIPKLIVQPFLENCFAHAFRQVEPPVAYIRRRPREAGRARLLGAVDRGQRRRHRRRDAGRRAPADRDAARGRGRRALADHLARSRPCRHREYAGALPAVLGRPGPLQRRPTARGHRDCHHRPQGGMRLMFRVVIVEDEPPILRSIKEKIAAIDPDFKVVGEYYNGAAALLEMDIVQPHVLITDLHMPVMDGEALLERVRERYPDMLCVILTGYQQFEYARMAVRMGVVDYLLKPPTEATIGELLVSLRRRLLQNQTLVESFILQRLLLPHSSVAHAGAELERYAREYFYHASYMLLYAWLPPELEQDFPAAQLRNAAEAWLQDGERCYALAAPSHECILLLGVHELGGTRLGAWAAAGGPDSPDSAAVLAIPLRSGGIAGVPRALRLARRAAPQLSRMAGAAFAVLSPGEGPGESLRAELPAAAVSHMTAFVRKRRKPEFMQALTAAIGDIGLGSLPRSTWIRTLQRLASELAPHATAAGTDGMPERMENEIAQAIWGAAQPEIALAHLTRIFGRLCEEDGSDEEGAGWPEEVEAYLKANFTSNLSLADLAERFGLNPSYLSFVFKSKRGKSPGDYLIELRIEEAKRLIREFPRLLFKDIAEQVGYPDPYYFSKLFKQWAGMTPTEYKRGQRFD</sequence>
<comment type="subcellular location">
    <subcellularLocation>
        <location evidence="1">Cell membrane</location>
    </subcellularLocation>
    <subcellularLocation>
        <location evidence="2">Cytoplasm</location>
    </subcellularLocation>
</comment>
<dbReference type="GO" id="GO:0003700">
    <property type="term" value="F:DNA-binding transcription factor activity"/>
    <property type="evidence" value="ECO:0007669"/>
    <property type="project" value="InterPro"/>
</dbReference>
<evidence type="ECO:0000256" key="6">
    <source>
        <dbReference type="ARBA" id="ARBA00023136"/>
    </source>
</evidence>
<reference evidence="14 15" key="1">
    <citation type="submission" date="2022-10" db="EMBL/GenBank/DDBJ databases">
        <title>Comparative genomic analysis of Cohnella hashimotonis sp. nov., isolated from the International Space Station.</title>
        <authorList>
            <person name="Simpson A."/>
            <person name="Venkateswaran K."/>
        </authorList>
    </citation>
    <scope>NUCLEOTIDE SEQUENCE [LARGE SCALE GENOMIC DNA]</scope>
    <source>
        <strain evidence="14 15">DSM 18997</strain>
    </source>
</reference>
<dbReference type="SUPFAM" id="SSF52172">
    <property type="entry name" value="CheY-like"/>
    <property type="match status" value="1"/>
</dbReference>
<dbReference type="PROSITE" id="PS01124">
    <property type="entry name" value="HTH_ARAC_FAMILY_2"/>
    <property type="match status" value="1"/>
</dbReference>
<feature type="region of interest" description="Disordered" evidence="9">
    <location>
        <begin position="569"/>
        <end position="591"/>
    </location>
</feature>
<dbReference type="InterPro" id="IPR010559">
    <property type="entry name" value="Sig_transdc_His_kin_internal"/>
</dbReference>
<keyword evidence="3" id="KW-1003">Cell membrane</keyword>
<evidence type="ECO:0000256" key="5">
    <source>
        <dbReference type="ARBA" id="ARBA00023125"/>
    </source>
</evidence>
<feature type="modified residue" description="4-aspartylphosphate" evidence="8">
    <location>
        <position position="653"/>
    </location>
</feature>
<feature type="compositionally biased region" description="Basic residues" evidence="9">
    <location>
        <begin position="519"/>
        <end position="528"/>
    </location>
</feature>
<dbReference type="AlphaFoldDB" id="A0A9X4KJF6"/>
<keyword evidence="7" id="KW-0804">Transcription</keyword>
<evidence type="ECO:0000256" key="4">
    <source>
        <dbReference type="ARBA" id="ARBA00023015"/>
    </source>
</evidence>
<dbReference type="Proteomes" id="UP001153387">
    <property type="component" value="Unassembled WGS sequence"/>
</dbReference>
<evidence type="ECO:0000256" key="10">
    <source>
        <dbReference type="SAM" id="Phobius"/>
    </source>
</evidence>
<dbReference type="PROSITE" id="PS00041">
    <property type="entry name" value="HTH_ARAC_FAMILY_1"/>
    <property type="match status" value="1"/>
</dbReference>
<dbReference type="RefSeq" id="WP_277566633.1">
    <property type="nucleotide sequence ID" value="NZ_JAPDHZ010000003.1"/>
</dbReference>
<dbReference type="InterPro" id="IPR009057">
    <property type="entry name" value="Homeodomain-like_sf"/>
</dbReference>